<keyword evidence="5 7" id="KW-1133">Transmembrane helix</keyword>
<evidence type="ECO:0000313" key="10">
    <source>
        <dbReference type="Proteomes" id="UP001347796"/>
    </source>
</evidence>
<keyword evidence="4" id="KW-0769">Symport</keyword>
<feature type="transmembrane region" description="Helical" evidence="7">
    <location>
        <begin position="444"/>
        <end position="463"/>
    </location>
</feature>
<evidence type="ECO:0000256" key="3">
    <source>
        <dbReference type="ARBA" id="ARBA00022692"/>
    </source>
</evidence>
<dbReference type="Pfam" id="PF07690">
    <property type="entry name" value="MFS_1"/>
    <property type="match status" value="1"/>
</dbReference>
<dbReference type="PROSITE" id="PS50850">
    <property type="entry name" value="MFS"/>
    <property type="match status" value="1"/>
</dbReference>
<keyword evidence="2" id="KW-0813">Transport</keyword>
<evidence type="ECO:0000259" key="8">
    <source>
        <dbReference type="PROSITE" id="PS50850"/>
    </source>
</evidence>
<organism evidence="9 10">
    <name type="scientific">Patella caerulea</name>
    <name type="common">Rayed Mediterranean limpet</name>
    <dbReference type="NCBI Taxonomy" id="87958"/>
    <lineage>
        <taxon>Eukaryota</taxon>
        <taxon>Metazoa</taxon>
        <taxon>Spiralia</taxon>
        <taxon>Lophotrochozoa</taxon>
        <taxon>Mollusca</taxon>
        <taxon>Gastropoda</taxon>
        <taxon>Patellogastropoda</taxon>
        <taxon>Patelloidea</taxon>
        <taxon>Patellidae</taxon>
        <taxon>Patella</taxon>
    </lineage>
</organism>
<protein>
    <recommendedName>
        <fullName evidence="8">Major facilitator superfamily (MFS) profile domain-containing protein</fullName>
    </recommendedName>
</protein>
<accession>A0AAN8IVC8</accession>
<proteinExistence type="predicted"/>
<evidence type="ECO:0000256" key="6">
    <source>
        <dbReference type="ARBA" id="ARBA00023136"/>
    </source>
</evidence>
<evidence type="ECO:0000256" key="4">
    <source>
        <dbReference type="ARBA" id="ARBA00022847"/>
    </source>
</evidence>
<dbReference type="SUPFAM" id="SSF103473">
    <property type="entry name" value="MFS general substrate transporter"/>
    <property type="match status" value="1"/>
</dbReference>
<keyword evidence="3 7" id="KW-0812">Transmembrane</keyword>
<keyword evidence="10" id="KW-1185">Reference proteome</keyword>
<dbReference type="GO" id="GO:0015293">
    <property type="term" value="F:symporter activity"/>
    <property type="evidence" value="ECO:0007669"/>
    <property type="project" value="UniProtKB-KW"/>
</dbReference>
<dbReference type="EMBL" id="JAZGQO010000021">
    <property type="protein sequence ID" value="KAK6165945.1"/>
    <property type="molecule type" value="Genomic_DNA"/>
</dbReference>
<dbReference type="InterPro" id="IPR020846">
    <property type="entry name" value="MFS_dom"/>
</dbReference>
<feature type="transmembrane region" description="Helical" evidence="7">
    <location>
        <begin position="353"/>
        <end position="369"/>
    </location>
</feature>
<feature type="transmembrane region" description="Helical" evidence="7">
    <location>
        <begin position="184"/>
        <end position="206"/>
    </location>
</feature>
<comment type="caution">
    <text evidence="9">The sequence shown here is derived from an EMBL/GenBank/DDBJ whole genome shotgun (WGS) entry which is preliminary data.</text>
</comment>
<feature type="domain" description="Major facilitator superfamily (MFS) profile" evidence="8">
    <location>
        <begin position="46"/>
        <end position="467"/>
    </location>
</feature>
<dbReference type="PANTHER" id="PTHR11662:SF399">
    <property type="entry name" value="FI19708P1-RELATED"/>
    <property type="match status" value="1"/>
</dbReference>
<feature type="transmembrane region" description="Helical" evidence="7">
    <location>
        <begin position="119"/>
        <end position="138"/>
    </location>
</feature>
<dbReference type="AlphaFoldDB" id="A0AAN8IVC8"/>
<dbReference type="Proteomes" id="UP001347796">
    <property type="component" value="Unassembled WGS sequence"/>
</dbReference>
<dbReference type="FunFam" id="1.20.1250.20:FF:000003">
    <property type="entry name" value="Solute carrier family 17 member 3"/>
    <property type="match status" value="1"/>
</dbReference>
<dbReference type="PANTHER" id="PTHR11662">
    <property type="entry name" value="SOLUTE CARRIER FAMILY 17"/>
    <property type="match status" value="1"/>
</dbReference>
<dbReference type="GO" id="GO:0016020">
    <property type="term" value="C:membrane"/>
    <property type="evidence" value="ECO:0007669"/>
    <property type="project" value="UniProtKB-SubCell"/>
</dbReference>
<name>A0AAN8IVC8_PATCE</name>
<reference evidence="9 10" key="1">
    <citation type="submission" date="2024-01" db="EMBL/GenBank/DDBJ databases">
        <title>The genome of the rayed Mediterranean limpet Patella caerulea (Linnaeus, 1758).</title>
        <authorList>
            <person name="Anh-Thu Weber A."/>
            <person name="Halstead-Nussloch G."/>
        </authorList>
    </citation>
    <scope>NUCLEOTIDE SEQUENCE [LARGE SCALE GENOMIC DNA]</scope>
    <source>
        <strain evidence="9">AATW-2023a</strain>
        <tissue evidence="9">Whole specimen</tissue>
    </source>
</reference>
<feature type="transmembrane region" description="Helical" evidence="7">
    <location>
        <begin position="375"/>
        <end position="395"/>
    </location>
</feature>
<feature type="transmembrane region" description="Helical" evidence="7">
    <location>
        <begin position="407"/>
        <end position="432"/>
    </location>
</feature>
<evidence type="ECO:0000256" key="7">
    <source>
        <dbReference type="SAM" id="Phobius"/>
    </source>
</evidence>
<dbReference type="InterPro" id="IPR050382">
    <property type="entry name" value="MFS_Na/Anion_cotransporter"/>
</dbReference>
<feature type="transmembrane region" description="Helical" evidence="7">
    <location>
        <begin position="269"/>
        <end position="293"/>
    </location>
</feature>
<evidence type="ECO:0000256" key="5">
    <source>
        <dbReference type="ARBA" id="ARBA00022989"/>
    </source>
</evidence>
<sequence>MSKKEDKEKPEKLDHEIEESCTGKFTSCRWMIGYMCCAARFSQSAIRQLIGMATVCMTLQRAVEHQVTPKNMEEFIANEEDFTWSSEFEGTVLAAFNFGFIASPIIGGYIAGYFGGKRVITFSLIVGSLATILTPVAARADKALLVFMRAVAGLVMGAVDPAIQSLWSKWAPMYEKSQLTTCSYSGLSIAGITTFLVSGYLCTIQLDNGWPFIFYVFGGFSLLLVFPWLYLVYDSPEQHPRIKMEEIKYINHGKSTSIKKSIHPPWPKILTSLPFWAIVVAHVTYTWVTSWVLAYLPKYLNNILKFSVEEDGIVSSIPFVGRLVSGAVCGYLSDWLQRKRYFTTGTVRKIFQSIGCVGCAGCMIGISFLDHNNRIPAVCLLIMGLTFQNFTSVAFRINHLDIAPRYAGVLMGVTTTVAMSAGLSAPFITSALIEEDTAEEWKEVFWIVAALNVVGAIIFAIFAKGEVQPWAIESTVKVIDPPIDESSETRPDVKSDLPAYIDVISDSGVVNPAFTIKDEDNLNQAHNVSEVYEESSTKL</sequence>
<feature type="transmembrane region" description="Helical" evidence="7">
    <location>
        <begin position="212"/>
        <end position="233"/>
    </location>
</feature>
<dbReference type="GO" id="GO:0006820">
    <property type="term" value="P:monoatomic anion transport"/>
    <property type="evidence" value="ECO:0007669"/>
    <property type="project" value="TreeGrafter"/>
</dbReference>
<dbReference type="InterPro" id="IPR011701">
    <property type="entry name" value="MFS"/>
</dbReference>
<evidence type="ECO:0000256" key="1">
    <source>
        <dbReference type="ARBA" id="ARBA00004141"/>
    </source>
</evidence>
<dbReference type="Gene3D" id="1.20.1250.20">
    <property type="entry name" value="MFS general substrate transporter like domains"/>
    <property type="match status" value="2"/>
</dbReference>
<gene>
    <name evidence="9" type="ORF">SNE40_022750</name>
</gene>
<feature type="transmembrane region" description="Helical" evidence="7">
    <location>
        <begin position="92"/>
        <end position="112"/>
    </location>
</feature>
<keyword evidence="6 7" id="KW-0472">Membrane</keyword>
<dbReference type="FunFam" id="1.20.1250.20:FF:000423">
    <property type="entry name" value="Putative inorganic phosphate cotransporter-like Protein"/>
    <property type="match status" value="1"/>
</dbReference>
<feature type="transmembrane region" description="Helical" evidence="7">
    <location>
        <begin position="144"/>
        <end position="163"/>
    </location>
</feature>
<comment type="subcellular location">
    <subcellularLocation>
        <location evidence="1">Membrane</location>
        <topology evidence="1">Multi-pass membrane protein</topology>
    </subcellularLocation>
</comment>
<evidence type="ECO:0000313" key="9">
    <source>
        <dbReference type="EMBL" id="KAK6165945.1"/>
    </source>
</evidence>
<dbReference type="InterPro" id="IPR036259">
    <property type="entry name" value="MFS_trans_sf"/>
</dbReference>
<evidence type="ECO:0000256" key="2">
    <source>
        <dbReference type="ARBA" id="ARBA00022448"/>
    </source>
</evidence>